<dbReference type="InterPro" id="IPR023772">
    <property type="entry name" value="DNA-bd_HTH_TetR-type_CS"/>
</dbReference>
<name>A0A2S4M0E0_9HYPH</name>
<dbReference type="InterPro" id="IPR050624">
    <property type="entry name" value="HTH-type_Tx_Regulator"/>
</dbReference>
<evidence type="ECO:0000256" key="1">
    <source>
        <dbReference type="ARBA" id="ARBA00023125"/>
    </source>
</evidence>
<dbReference type="PANTHER" id="PTHR43479">
    <property type="entry name" value="ACREF/ENVCD OPERON REPRESSOR-RELATED"/>
    <property type="match status" value="1"/>
</dbReference>
<dbReference type="PRINTS" id="PR00455">
    <property type="entry name" value="HTHTETR"/>
</dbReference>
<evidence type="ECO:0000259" key="3">
    <source>
        <dbReference type="PROSITE" id="PS50977"/>
    </source>
</evidence>
<proteinExistence type="predicted"/>
<dbReference type="PROSITE" id="PS50977">
    <property type="entry name" value="HTH_TETR_2"/>
    <property type="match status" value="1"/>
</dbReference>
<sequence>MRQESTKPEGLRERNRREKYEHITDVSIRLFLENGYDTTTLDEIAHSAGISRRNLFNYFDSKDEILFSHLREYYEMIAESIARSSPDEPALEVVRKAILSNLTRFDAERTLAIAKIMRNNAALQSKNRANEINLEKAIMKGLSALWPAKESHDRLLFVSILSSGAIRFATYTWLRDGNEIKLSDCVVEAFDRLKLETRCTK</sequence>
<dbReference type="AlphaFoldDB" id="A0A2S4M0E0"/>
<accession>A0A2S4M0E0</accession>
<protein>
    <submittedName>
        <fullName evidence="4">TetR family transcriptional regulator</fullName>
    </submittedName>
</protein>
<keyword evidence="5" id="KW-1185">Reference proteome</keyword>
<dbReference type="Proteomes" id="UP000236919">
    <property type="component" value="Unassembled WGS sequence"/>
</dbReference>
<dbReference type="RefSeq" id="WP_103720382.1">
    <property type="nucleotide sequence ID" value="NZ_PQFZ01000016.1"/>
</dbReference>
<dbReference type="InterPro" id="IPR009057">
    <property type="entry name" value="Homeodomain-like_sf"/>
</dbReference>
<dbReference type="GO" id="GO:0003677">
    <property type="term" value="F:DNA binding"/>
    <property type="evidence" value="ECO:0007669"/>
    <property type="project" value="UniProtKB-UniRule"/>
</dbReference>
<dbReference type="PANTHER" id="PTHR43479:SF11">
    <property type="entry name" value="ACREF_ENVCD OPERON REPRESSOR-RELATED"/>
    <property type="match status" value="1"/>
</dbReference>
<gene>
    <name evidence="4" type="ORF">CYD53_116143</name>
</gene>
<feature type="domain" description="HTH tetR-type" evidence="3">
    <location>
        <begin position="17"/>
        <end position="77"/>
    </location>
</feature>
<evidence type="ECO:0000256" key="2">
    <source>
        <dbReference type="PROSITE-ProRule" id="PRU00335"/>
    </source>
</evidence>
<reference evidence="4 5" key="1">
    <citation type="submission" date="2018-01" db="EMBL/GenBank/DDBJ databases">
        <title>Genomic Encyclopedia of Type Strains, Phase III (KMG-III): the genomes of soil and plant-associated and newly described type strains.</title>
        <authorList>
            <person name="Whitman W."/>
        </authorList>
    </citation>
    <scope>NUCLEOTIDE SEQUENCE [LARGE SCALE GENOMIC DNA]</scope>
    <source>
        <strain evidence="4 5">1131</strain>
    </source>
</reference>
<dbReference type="InterPro" id="IPR001647">
    <property type="entry name" value="HTH_TetR"/>
</dbReference>
<dbReference type="EMBL" id="PQFZ01000016">
    <property type="protein sequence ID" value="POR48118.1"/>
    <property type="molecule type" value="Genomic_DNA"/>
</dbReference>
<dbReference type="OrthoDB" id="9779746at2"/>
<keyword evidence="1 2" id="KW-0238">DNA-binding</keyword>
<dbReference type="SUPFAM" id="SSF46689">
    <property type="entry name" value="Homeodomain-like"/>
    <property type="match status" value="1"/>
</dbReference>
<evidence type="ECO:0000313" key="5">
    <source>
        <dbReference type="Proteomes" id="UP000236919"/>
    </source>
</evidence>
<organism evidence="4 5">
    <name type="scientific">Bosea psychrotolerans</name>
    <dbReference type="NCBI Taxonomy" id="1871628"/>
    <lineage>
        <taxon>Bacteria</taxon>
        <taxon>Pseudomonadati</taxon>
        <taxon>Pseudomonadota</taxon>
        <taxon>Alphaproteobacteria</taxon>
        <taxon>Hyphomicrobiales</taxon>
        <taxon>Boseaceae</taxon>
        <taxon>Bosea</taxon>
    </lineage>
</organism>
<comment type="caution">
    <text evidence="4">The sequence shown here is derived from an EMBL/GenBank/DDBJ whole genome shotgun (WGS) entry which is preliminary data.</text>
</comment>
<dbReference type="PROSITE" id="PS01081">
    <property type="entry name" value="HTH_TETR_1"/>
    <property type="match status" value="1"/>
</dbReference>
<dbReference type="Gene3D" id="1.10.357.10">
    <property type="entry name" value="Tetracycline Repressor, domain 2"/>
    <property type="match status" value="1"/>
</dbReference>
<feature type="DNA-binding region" description="H-T-H motif" evidence="2">
    <location>
        <begin position="40"/>
        <end position="59"/>
    </location>
</feature>
<dbReference type="Pfam" id="PF00440">
    <property type="entry name" value="TetR_N"/>
    <property type="match status" value="1"/>
</dbReference>
<evidence type="ECO:0000313" key="4">
    <source>
        <dbReference type="EMBL" id="POR48118.1"/>
    </source>
</evidence>